<comment type="caution">
    <text evidence="2">The sequence shown here is derived from an EMBL/GenBank/DDBJ whole genome shotgun (WGS) entry which is preliminary data.</text>
</comment>
<feature type="chain" id="PRO_5020645644" evidence="1">
    <location>
        <begin position="28"/>
        <end position="446"/>
    </location>
</feature>
<reference evidence="2 3" key="1">
    <citation type="submission" date="2017-12" db="EMBL/GenBank/DDBJ databases">
        <authorList>
            <person name="Pombert J.-F."/>
            <person name="Haag K.L."/>
            <person name="Ebert D."/>
        </authorList>
    </citation>
    <scope>NUCLEOTIDE SEQUENCE [LARGE SCALE GENOMIC DNA]</scope>
    <source>
        <strain evidence="2">BE-OM-2</strain>
    </source>
</reference>
<evidence type="ECO:0000256" key="1">
    <source>
        <dbReference type="SAM" id="SignalP"/>
    </source>
</evidence>
<protein>
    <submittedName>
        <fullName evidence="2">Uncharacterized protein</fullName>
    </submittedName>
</protein>
<evidence type="ECO:0000313" key="2">
    <source>
        <dbReference type="EMBL" id="TBU02014.1"/>
    </source>
</evidence>
<accession>A0A4Q9L3I7</accession>
<feature type="signal peptide" evidence="1">
    <location>
        <begin position="1"/>
        <end position="27"/>
    </location>
</feature>
<sequence>MQGIVNTNKKIFLLLCKFISFCMSTDSDKINYNIDEYKEYFLEKSLDLYNKETEQLPSMPISIDFANLMFYENRVQTVSGLISNYIESKSSKAYNVNIHTADFSTKYPYKQILFESFRLERVYDHTWSLFSIRYLPLSTAKKPSRHSHKLIGQKGFKCFIFLLFQMYKCLRKMYNNYCNDFCYISIEDISNGIPKKIPEKYQKLDSWLIKNIYEVLYVKIFSEIEIFDKNIDKSRMIELFNGAFGMEAYYLYGSYNLYIIDTIKSNLYDEDTSIQKTTKKTIMNQYVLSFDMEYPPNLYFGLKFLYPERSFGFYSYSHSTEFYYFYLDKYREENEYKFKILFKHSYISFEFNFNWYNSEQEIKNTRTSKTFYLRVITEESNDMIVILRSMDQKYFIIKDVSSSNYELRKLYFFDENRNIQHQDKTYNLKELFDYLVFEKHIYICMS</sequence>
<keyword evidence="1" id="KW-0732">Signal</keyword>
<name>A0A4Q9L3I7_9MICR</name>
<evidence type="ECO:0000313" key="3">
    <source>
        <dbReference type="Proteomes" id="UP000291404"/>
    </source>
</evidence>
<dbReference type="AlphaFoldDB" id="A0A4Q9L3I7"/>
<keyword evidence="3" id="KW-1185">Reference proteome</keyword>
<dbReference type="EMBL" id="PITI01001209">
    <property type="protein sequence ID" value="TBU02014.1"/>
    <property type="molecule type" value="Genomic_DNA"/>
</dbReference>
<proteinExistence type="predicted"/>
<gene>
    <name evidence="2" type="ORF">CWI36_1209p0010</name>
</gene>
<dbReference type="Proteomes" id="UP000291404">
    <property type="component" value="Unassembled WGS sequence"/>
</dbReference>
<dbReference type="VEuPathDB" id="MicrosporidiaDB:CWI39_0254p0020"/>
<organism evidence="2 3">
    <name type="scientific">Hamiltosporidium magnivora</name>
    <dbReference type="NCBI Taxonomy" id="148818"/>
    <lineage>
        <taxon>Eukaryota</taxon>
        <taxon>Fungi</taxon>
        <taxon>Fungi incertae sedis</taxon>
        <taxon>Microsporidia</taxon>
        <taxon>Dubosqiidae</taxon>
        <taxon>Hamiltosporidium</taxon>
    </lineage>
</organism>
<dbReference type="VEuPathDB" id="MicrosporidiaDB:CWI36_1209p0010"/>